<dbReference type="Pfam" id="PF00076">
    <property type="entry name" value="RRM_1"/>
    <property type="match status" value="1"/>
</dbReference>
<dbReference type="AlphaFoldDB" id="A0A7S1LG01"/>
<evidence type="ECO:0000256" key="2">
    <source>
        <dbReference type="PROSITE-ProRule" id="PRU00176"/>
    </source>
</evidence>
<feature type="region of interest" description="Disordered" evidence="3">
    <location>
        <begin position="1"/>
        <end position="36"/>
    </location>
</feature>
<dbReference type="PANTHER" id="PTHR48025:SF1">
    <property type="entry name" value="RRM DOMAIN-CONTAINING PROTEIN"/>
    <property type="match status" value="1"/>
</dbReference>
<evidence type="ECO:0000313" key="5">
    <source>
        <dbReference type="EMBL" id="CAD9101601.1"/>
    </source>
</evidence>
<dbReference type="InterPro" id="IPR000504">
    <property type="entry name" value="RRM_dom"/>
</dbReference>
<name>A0A7S1LG01_NEODS</name>
<dbReference type="EMBL" id="HBGF01011326">
    <property type="protein sequence ID" value="CAD9101601.1"/>
    <property type="molecule type" value="Transcribed_RNA"/>
</dbReference>
<organism evidence="5">
    <name type="scientific">Neobodo designis</name>
    <name type="common">Flagellated protozoan</name>
    <name type="synonym">Bodo designis</name>
    <dbReference type="NCBI Taxonomy" id="312471"/>
    <lineage>
        <taxon>Eukaryota</taxon>
        <taxon>Discoba</taxon>
        <taxon>Euglenozoa</taxon>
        <taxon>Kinetoplastea</taxon>
        <taxon>Metakinetoplastina</taxon>
        <taxon>Neobodonida</taxon>
        <taxon>Neobodo</taxon>
    </lineage>
</organism>
<dbReference type="GO" id="GO:0003729">
    <property type="term" value="F:mRNA binding"/>
    <property type="evidence" value="ECO:0007669"/>
    <property type="project" value="TreeGrafter"/>
</dbReference>
<dbReference type="SMART" id="SM00360">
    <property type="entry name" value="RRM"/>
    <property type="match status" value="1"/>
</dbReference>
<dbReference type="InterPro" id="IPR012677">
    <property type="entry name" value="Nucleotide-bd_a/b_plait_sf"/>
</dbReference>
<gene>
    <name evidence="5" type="ORF">NDES1114_LOCUS7527</name>
</gene>
<evidence type="ECO:0000256" key="3">
    <source>
        <dbReference type="SAM" id="MobiDB-lite"/>
    </source>
</evidence>
<sequence>MSSTQTFAPADSKHAGSNAARAPVPQTNGATTSFTAGANGTNGAGFAPNGWPAGFPPAAGFGNPYAMMPPFGAMPYAGGAFPGVPPMTATGAFPPAPMPYAGSGANGSATSPFPQPSAPVPPAMWPGMAGFMPLSAFNGAGALPGGGGAGPTSTVNAASRPSPTPTPTTSNGTGAQTHSGNSQTDGDNSNSSSGDNGAATTRGSHSRSGGRHSSVNGSASGRHFDMSASNTAVAEQRQLIVKFLTDDTSERQFRTLFEQHGPVENARIIYDRKTGHTKGFGFITYAHPADAVKALRTMGGYPLHGRQLNVALVQTERRRAFAAHEFAAE</sequence>
<proteinExistence type="predicted"/>
<reference evidence="5" key="1">
    <citation type="submission" date="2021-01" db="EMBL/GenBank/DDBJ databases">
        <authorList>
            <person name="Corre E."/>
            <person name="Pelletier E."/>
            <person name="Niang G."/>
            <person name="Scheremetjew M."/>
            <person name="Finn R."/>
            <person name="Kale V."/>
            <person name="Holt S."/>
            <person name="Cochrane G."/>
            <person name="Meng A."/>
            <person name="Brown T."/>
            <person name="Cohen L."/>
        </authorList>
    </citation>
    <scope>NUCLEOTIDE SEQUENCE</scope>
    <source>
        <strain evidence="5">CCAP 1951/1</strain>
    </source>
</reference>
<feature type="compositionally biased region" description="Low complexity" evidence="3">
    <location>
        <begin position="27"/>
        <end position="36"/>
    </location>
</feature>
<dbReference type="PROSITE" id="PS50102">
    <property type="entry name" value="RRM"/>
    <property type="match status" value="1"/>
</dbReference>
<evidence type="ECO:0000256" key="1">
    <source>
        <dbReference type="ARBA" id="ARBA00022884"/>
    </source>
</evidence>
<dbReference type="PANTHER" id="PTHR48025">
    <property type="entry name" value="OS02G0815200 PROTEIN"/>
    <property type="match status" value="1"/>
</dbReference>
<dbReference type="InterPro" id="IPR035979">
    <property type="entry name" value="RBD_domain_sf"/>
</dbReference>
<protein>
    <recommendedName>
        <fullName evidence="4">RRM domain-containing protein</fullName>
    </recommendedName>
</protein>
<keyword evidence="1 2" id="KW-0694">RNA-binding</keyword>
<dbReference type="Gene3D" id="3.30.70.330">
    <property type="match status" value="1"/>
</dbReference>
<evidence type="ECO:0000259" key="4">
    <source>
        <dbReference type="PROSITE" id="PS50102"/>
    </source>
</evidence>
<dbReference type="InterPro" id="IPR050502">
    <property type="entry name" value="Euk_RNA-bind_prot"/>
</dbReference>
<feature type="domain" description="RRM" evidence="4">
    <location>
        <begin position="237"/>
        <end position="315"/>
    </location>
</feature>
<accession>A0A7S1LG01</accession>
<feature type="compositionally biased region" description="Low complexity" evidence="3">
    <location>
        <begin position="179"/>
        <end position="203"/>
    </location>
</feature>
<dbReference type="SUPFAM" id="SSF54928">
    <property type="entry name" value="RNA-binding domain, RBD"/>
    <property type="match status" value="1"/>
</dbReference>
<feature type="region of interest" description="Disordered" evidence="3">
    <location>
        <begin position="143"/>
        <end position="224"/>
    </location>
</feature>